<dbReference type="Pfam" id="PF00563">
    <property type="entry name" value="EAL"/>
    <property type="match status" value="1"/>
</dbReference>
<dbReference type="PROSITE" id="PS50110">
    <property type="entry name" value="RESPONSE_REGULATORY"/>
    <property type="match status" value="1"/>
</dbReference>
<dbReference type="Gene3D" id="3.40.50.2300">
    <property type="match status" value="1"/>
</dbReference>
<sequence>MKILLVEDHPFQRDMVAGQLMQLLSGDEMLLTAGSGAEALEHVLAHKPDLVFCDLHLPDIDGIKLLSNMAERGFSGCIVITSAASQKVLDTVKSMCENLHLNVLGILPKPATIPLLKYYINLTNEHDTNFPQDLIPLSEDEVLEAWKAKLFETWFQPIVRLSDGEWIACEALQRLHHPTRGTLIPRHFLGQLSALSLESELTLSVIDKIIANQVDLKGRPVGVNISMNNLIELNFIDQIIEIGKAHPTLCEAMYFELMEPDHFVHIGQVQEAASRLLLNGFRIAIDDFGAGHTSLQEVEFLPLDSLKVGLSLVLPMLSSRTASALVEASILIARRIGVASVAEGVECIETWHGVRDMGCDYAQGFFIAKPMPVEDLENWHTLWLSLKNHRSLCPPSVLNTI</sequence>
<proteinExistence type="predicted"/>
<dbReference type="GO" id="GO:0071111">
    <property type="term" value="F:cyclic-guanylate-specific phosphodiesterase activity"/>
    <property type="evidence" value="ECO:0007669"/>
    <property type="project" value="InterPro"/>
</dbReference>
<comment type="caution">
    <text evidence="4">The sequence shown here is derived from an EMBL/GenBank/DDBJ whole genome shotgun (WGS) entry which is preliminary data.</text>
</comment>
<dbReference type="SUPFAM" id="SSF52172">
    <property type="entry name" value="CheY-like"/>
    <property type="match status" value="1"/>
</dbReference>
<dbReference type="Pfam" id="PF00072">
    <property type="entry name" value="Response_reg"/>
    <property type="match status" value="1"/>
</dbReference>
<keyword evidence="1" id="KW-0597">Phosphoprotein</keyword>
<dbReference type="CDD" id="cd01948">
    <property type="entry name" value="EAL"/>
    <property type="match status" value="1"/>
</dbReference>
<dbReference type="Gene3D" id="3.20.20.450">
    <property type="entry name" value="EAL domain"/>
    <property type="match status" value="1"/>
</dbReference>
<organism evidence="4 5">
    <name type="scientific">Enterovibrio norvegicus FF-454</name>
    <dbReference type="NCBI Taxonomy" id="1185651"/>
    <lineage>
        <taxon>Bacteria</taxon>
        <taxon>Pseudomonadati</taxon>
        <taxon>Pseudomonadota</taxon>
        <taxon>Gammaproteobacteria</taxon>
        <taxon>Vibrionales</taxon>
        <taxon>Vibrionaceae</taxon>
        <taxon>Enterovibrio</taxon>
    </lineage>
</organism>
<dbReference type="InterPro" id="IPR001633">
    <property type="entry name" value="EAL_dom"/>
</dbReference>
<dbReference type="PROSITE" id="PS50883">
    <property type="entry name" value="EAL"/>
    <property type="match status" value="1"/>
</dbReference>
<evidence type="ECO:0000259" key="3">
    <source>
        <dbReference type="PROSITE" id="PS50883"/>
    </source>
</evidence>
<dbReference type="EMBL" id="AJWN02000032">
    <property type="protein sequence ID" value="OEE62804.1"/>
    <property type="molecule type" value="Genomic_DNA"/>
</dbReference>
<name>A0A1E5CBA3_9GAMM</name>
<dbReference type="RefSeq" id="WP_016958498.1">
    <property type="nucleotide sequence ID" value="NZ_AJWN02000032.1"/>
</dbReference>
<evidence type="ECO:0000256" key="1">
    <source>
        <dbReference type="PROSITE-ProRule" id="PRU00169"/>
    </source>
</evidence>
<feature type="domain" description="Response regulatory" evidence="2">
    <location>
        <begin position="2"/>
        <end position="124"/>
    </location>
</feature>
<dbReference type="AlphaFoldDB" id="A0A1E5CBA3"/>
<dbReference type="SMART" id="SM00052">
    <property type="entry name" value="EAL"/>
    <property type="match status" value="1"/>
</dbReference>
<dbReference type="SUPFAM" id="SSF141868">
    <property type="entry name" value="EAL domain-like"/>
    <property type="match status" value="1"/>
</dbReference>
<dbReference type="InterPro" id="IPR050706">
    <property type="entry name" value="Cyclic-di-GMP_PDE-like"/>
</dbReference>
<reference evidence="4 5" key="1">
    <citation type="journal article" date="2012" name="Science">
        <title>Ecological populations of bacteria act as socially cohesive units of antibiotic production and resistance.</title>
        <authorList>
            <person name="Cordero O.X."/>
            <person name="Wildschutte H."/>
            <person name="Kirkup B."/>
            <person name="Proehl S."/>
            <person name="Ngo L."/>
            <person name="Hussain F."/>
            <person name="Le Roux F."/>
            <person name="Mincer T."/>
            <person name="Polz M.F."/>
        </authorList>
    </citation>
    <scope>NUCLEOTIDE SEQUENCE [LARGE SCALE GENOMIC DNA]</scope>
    <source>
        <strain evidence="4 5">FF-454</strain>
    </source>
</reference>
<dbReference type="GO" id="GO:0000160">
    <property type="term" value="P:phosphorelay signal transduction system"/>
    <property type="evidence" value="ECO:0007669"/>
    <property type="project" value="InterPro"/>
</dbReference>
<dbReference type="InterPro" id="IPR035919">
    <property type="entry name" value="EAL_sf"/>
</dbReference>
<dbReference type="Proteomes" id="UP000095039">
    <property type="component" value="Unassembled WGS sequence"/>
</dbReference>
<dbReference type="InterPro" id="IPR011006">
    <property type="entry name" value="CheY-like_superfamily"/>
</dbReference>
<evidence type="ECO:0000313" key="5">
    <source>
        <dbReference type="Proteomes" id="UP000095039"/>
    </source>
</evidence>
<accession>A0A1E5CBA3</accession>
<gene>
    <name evidence="4" type="ORF">A1OK_19665</name>
</gene>
<evidence type="ECO:0000313" key="4">
    <source>
        <dbReference type="EMBL" id="OEE62804.1"/>
    </source>
</evidence>
<dbReference type="SMART" id="SM00448">
    <property type="entry name" value="REC"/>
    <property type="match status" value="1"/>
</dbReference>
<dbReference type="PANTHER" id="PTHR33121">
    <property type="entry name" value="CYCLIC DI-GMP PHOSPHODIESTERASE PDEF"/>
    <property type="match status" value="1"/>
</dbReference>
<evidence type="ECO:0000259" key="2">
    <source>
        <dbReference type="PROSITE" id="PS50110"/>
    </source>
</evidence>
<feature type="modified residue" description="4-aspartylphosphate" evidence="1">
    <location>
        <position position="54"/>
    </location>
</feature>
<keyword evidence="5" id="KW-1185">Reference proteome</keyword>
<dbReference type="InterPro" id="IPR001789">
    <property type="entry name" value="Sig_transdc_resp-reg_receiver"/>
</dbReference>
<dbReference type="PANTHER" id="PTHR33121:SF79">
    <property type="entry name" value="CYCLIC DI-GMP PHOSPHODIESTERASE PDED-RELATED"/>
    <property type="match status" value="1"/>
</dbReference>
<feature type="domain" description="EAL" evidence="3">
    <location>
        <begin position="135"/>
        <end position="384"/>
    </location>
</feature>
<protein>
    <submittedName>
        <fullName evidence="4">Response regulator receiver protein</fullName>
    </submittedName>
</protein>